<gene>
    <name evidence="9" type="ORF">OCBIM_22034734mg</name>
</gene>
<dbReference type="EMBL" id="KQ422138">
    <property type="protein sequence ID" value="KOF75457.1"/>
    <property type="molecule type" value="Genomic_DNA"/>
</dbReference>
<feature type="domain" description="LysM" evidence="7">
    <location>
        <begin position="65"/>
        <end position="108"/>
    </location>
</feature>
<dbReference type="PROSITE" id="PS51782">
    <property type="entry name" value="LYSM"/>
    <property type="match status" value="1"/>
</dbReference>
<dbReference type="PANTHER" id="PTHR23354:SF62">
    <property type="entry name" value="MUSTARD, ISOFORM V"/>
    <property type="match status" value="1"/>
</dbReference>
<dbReference type="SMART" id="SM00584">
    <property type="entry name" value="TLDc"/>
    <property type="match status" value="1"/>
</dbReference>
<feature type="compositionally biased region" description="Polar residues" evidence="5">
    <location>
        <begin position="547"/>
        <end position="564"/>
    </location>
</feature>
<accession>A0A0L8GEL0</accession>
<comment type="subcellular location">
    <subcellularLocation>
        <location evidence="1">Mitochondrion</location>
    </subcellularLocation>
</comment>
<evidence type="ECO:0000256" key="1">
    <source>
        <dbReference type="ARBA" id="ARBA00004173"/>
    </source>
</evidence>
<evidence type="ECO:0000256" key="5">
    <source>
        <dbReference type="SAM" id="MobiDB-lite"/>
    </source>
</evidence>
<dbReference type="Pfam" id="PF01476">
    <property type="entry name" value="LysM"/>
    <property type="match status" value="1"/>
</dbReference>
<keyword evidence="6" id="KW-0732">Signal</keyword>
<dbReference type="PROSITE" id="PS51886">
    <property type="entry name" value="TLDC"/>
    <property type="match status" value="1"/>
</dbReference>
<dbReference type="SUPFAM" id="SSF54106">
    <property type="entry name" value="LysM domain"/>
    <property type="match status" value="1"/>
</dbReference>
<evidence type="ECO:0000256" key="2">
    <source>
        <dbReference type="ARBA" id="ARBA00009540"/>
    </source>
</evidence>
<feature type="compositionally biased region" description="Low complexity" evidence="5">
    <location>
        <begin position="525"/>
        <end position="546"/>
    </location>
</feature>
<feature type="compositionally biased region" description="Acidic residues" evidence="5">
    <location>
        <begin position="459"/>
        <end position="469"/>
    </location>
</feature>
<dbReference type="InterPro" id="IPR036779">
    <property type="entry name" value="LysM_dom_sf"/>
</dbReference>
<name>A0A0L8GEL0_OCTBM</name>
<feature type="compositionally biased region" description="Low complexity" evidence="5">
    <location>
        <begin position="431"/>
        <end position="441"/>
    </location>
</feature>
<dbReference type="OrthoDB" id="26679at2759"/>
<organism evidence="9">
    <name type="scientific">Octopus bimaculoides</name>
    <name type="common">California two-spotted octopus</name>
    <dbReference type="NCBI Taxonomy" id="37653"/>
    <lineage>
        <taxon>Eukaryota</taxon>
        <taxon>Metazoa</taxon>
        <taxon>Spiralia</taxon>
        <taxon>Lophotrochozoa</taxon>
        <taxon>Mollusca</taxon>
        <taxon>Cephalopoda</taxon>
        <taxon>Coleoidea</taxon>
        <taxon>Octopodiformes</taxon>
        <taxon>Octopoda</taxon>
        <taxon>Incirrata</taxon>
        <taxon>Octopodidae</taxon>
        <taxon>Octopus</taxon>
    </lineage>
</organism>
<dbReference type="InterPro" id="IPR006571">
    <property type="entry name" value="TLDc_dom"/>
</dbReference>
<dbReference type="GO" id="GO:0006979">
    <property type="term" value="P:response to oxidative stress"/>
    <property type="evidence" value="ECO:0007669"/>
    <property type="project" value="TreeGrafter"/>
</dbReference>
<dbReference type="SMART" id="SM00257">
    <property type="entry name" value="LysM"/>
    <property type="match status" value="1"/>
</dbReference>
<dbReference type="GO" id="GO:0005634">
    <property type="term" value="C:nucleus"/>
    <property type="evidence" value="ECO:0007669"/>
    <property type="project" value="TreeGrafter"/>
</dbReference>
<evidence type="ECO:0000256" key="4">
    <source>
        <dbReference type="ARBA" id="ARBA00040604"/>
    </source>
</evidence>
<evidence type="ECO:0000256" key="3">
    <source>
        <dbReference type="ARBA" id="ARBA00023128"/>
    </source>
</evidence>
<comment type="similarity">
    <text evidence="2">Belongs to the OXR1 family.</text>
</comment>
<dbReference type="InterPro" id="IPR018392">
    <property type="entry name" value="LysM"/>
</dbReference>
<evidence type="ECO:0000259" key="8">
    <source>
        <dbReference type="PROSITE" id="PS51886"/>
    </source>
</evidence>
<dbReference type="STRING" id="37653.A0A0L8GEL0"/>
<dbReference type="CDD" id="cd00118">
    <property type="entry name" value="LysM"/>
    <property type="match status" value="1"/>
</dbReference>
<dbReference type="AlphaFoldDB" id="A0A0L8GEL0"/>
<proteinExistence type="inferred from homology"/>
<evidence type="ECO:0000313" key="9">
    <source>
        <dbReference type="EMBL" id="KOF75457.1"/>
    </source>
</evidence>
<feature type="signal peptide" evidence="6">
    <location>
        <begin position="1"/>
        <end position="22"/>
    </location>
</feature>
<feature type="compositionally biased region" description="Basic and acidic residues" evidence="5">
    <location>
        <begin position="42"/>
        <end position="54"/>
    </location>
</feature>
<sequence length="942" mass="104981">MFIQSYLYKLFTLLPWLCGLSAKHSSRFILSSNYEPLQVSVEDEKEKERPPLERKKSKPQPLGTIPYEVTLKDTLVSIAAKFNTTPSNLLQINRMSCRIICPGQVLYVPGPDYDVINNTLEPSSPTAINIPENDSPKLDVSLSDKSVSKVPGHAERLSPKEVVEINDPARRISEEEARKLDEECVSRFLKFDAKHITDGQGVVNGTLIVTPNAIMFDPSVHDPLVIEHGNDKYGMVAAMETIISAAIYRDLKTMKIKGQVDSENSEVPKAEVYCGQGHFKFASSKQENESDYLETSNKLVKIMQAVQSSQCDSKEQQQQPQQTTAVTTTTTATTTTTTPTIPPTADNVMKQGVGNGTLPGTEDKTMERLPNVEGNLNRLSLETADHQSNGIGRDASDGLPEHPTDATVKQAEMQNDQVEESNKDLLHHRPSSSPSAASEAPLVLQPPRKPHKIVTDATDGTEVDNEADSNVDNQTSKETPELNSTSAQPKLSPKDPTITSSMMEGSPKLKAIYDYAAGFFQSSGSAAEKTMPGPEGTPEWPTPSTGVPSQQGSDNLSTSPTSPRTPGVEYTTKRGTRVRVVSAVTMEDTPNLFQPVTKLKASLLTIRYEEPPLFLCLKVGKPKNTTVTYEAPFSTYGKAKKPEYWFTVSQEKADNFYAFLLHWKPEIYGDDEETEARKLGFVIFDNSSNQAEDDLDILDGYFGHRESISKDWEAKRKDSINTMKGQMYDFVRKTQNLKGSSMKWLRKISRKQIVTSDEDYRKKSLEVDDTPVLPEFVGETHILTEEQITTLVEHLPGRTVGYSWILIYSTDLHGFSLKTLYRDMTNYESPVLLTVRNTQSQVFGALISCPLKVSDHFYGTGESFLFTFHPKFRIFRWTGENNFFVKGNQESLVIGAGKGFFGLWFDGDLYHGRSHPCDTFGNDVLCEEEDFVVQAFEAWGFV</sequence>
<keyword evidence="3" id="KW-0496">Mitochondrion</keyword>
<feature type="region of interest" description="Disordered" evidence="5">
    <location>
        <begin position="41"/>
        <end position="63"/>
    </location>
</feature>
<dbReference type="GO" id="GO:0005739">
    <property type="term" value="C:mitochondrion"/>
    <property type="evidence" value="ECO:0007669"/>
    <property type="project" value="UniProtKB-SubCell"/>
</dbReference>
<feature type="compositionally biased region" description="Low complexity" evidence="5">
    <location>
        <begin position="316"/>
        <end position="345"/>
    </location>
</feature>
<feature type="compositionally biased region" description="Polar residues" evidence="5">
    <location>
        <begin position="470"/>
        <end position="489"/>
    </location>
</feature>
<protein>
    <recommendedName>
        <fullName evidence="4">Oxidation resistance protein 1</fullName>
    </recommendedName>
</protein>
<feature type="domain" description="TLDc" evidence="8">
    <location>
        <begin position="781"/>
        <end position="942"/>
    </location>
</feature>
<dbReference type="Gene3D" id="3.10.350.10">
    <property type="entry name" value="LysM domain"/>
    <property type="match status" value="1"/>
</dbReference>
<evidence type="ECO:0000256" key="6">
    <source>
        <dbReference type="SAM" id="SignalP"/>
    </source>
</evidence>
<feature type="region of interest" description="Disordered" evidence="5">
    <location>
        <begin position="416"/>
        <end position="502"/>
    </location>
</feature>
<feature type="chain" id="PRO_5005583062" description="Oxidation resistance protein 1" evidence="6">
    <location>
        <begin position="23"/>
        <end position="942"/>
    </location>
</feature>
<dbReference type="Pfam" id="PF07534">
    <property type="entry name" value="TLD"/>
    <property type="match status" value="1"/>
</dbReference>
<reference evidence="9" key="1">
    <citation type="submission" date="2015-07" db="EMBL/GenBank/DDBJ databases">
        <title>MeaNS - Measles Nucleotide Surveillance Program.</title>
        <authorList>
            <person name="Tran T."/>
            <person name="Druce J."/>
        </authorList>
    </citation>
    <scope>NUCLEOTIDE SEQUENCE</scope>
    <source>
        <strain evidence="9">UCB-OBI-ISO-001</strain>
        <tissue evidence="9">Gonad</tissue>
    </source>
</reference>
<dbReference type="PANTHER" id="PTHR23354">
    <property type="entry name" value="NUCLEOLAR PROTEIN 7/ESTROGEN RECEPTOR COACTIVATOR-RELATED"/>
    <property type="match status" value="1"/>
</dbReference>
<evidence type="ECO:0000259" key="7">
    <source>
        <dbReference type="PROSITE" id="PS51782"/>
    </source>
</evidence>
<feature type="region of interest" description="Disordered" evidence="5">
    <location>
        <begin position="525"/>
        <end position="569"/>
    </location>
</feature>
<feature type="region of interest" description="Disordered" evidence="5">
    <location>
        <begin position="311"/>
        <end position="368"/>
    </location>
</feature>